<keyword evidence="2" id="KW-1133">Transmembrane helix</keyword>
<dbReference type="OrthoDB" id="2510808at2759"/>
<keyword evidence="2" id="KW-0812">Transmembrane</keyword>
<protein>
    <submittedName>
        <fullName evidence="3">Uncharacterized protein</fullName>
    </submittedName>
</protein>
<dbReference type="Proteomes" id="UP000001072">
    <property type="component" value="Unassembled WGS sequence"/>
</dbReference>
<dbReference type="GeneID" id="18929615"/>
<dbReference type="VEuPathDB" id="FungiDB:MELLADRAFT_60798"/>
<gene>
    <name evidence="3" type="ORF">MELLADRAFT_60798</name>
</gene>
<reference evidence="4" key="1">
    <citation type="journal article" date="2011" name="Proc. Natl. Acad. Sci. U.S.A.">
        <title>Obligate biotrophy features unraveled by the genomic analysis of rust fungi.</title>
        <authorList>
            <person name="Duplessis S."/>
            <person name="Cuomo C.A."/>
            <person name="Lin Y.-C."/>
            <person name="Aerts A."/>
            <person name="Tisserant E."/>
            <person name="Veneault-Fourrey C."/>
            <person name="Joly D.L."/>
            <person name="Hacquard S."/>
            <person name="Amselem J."/>
            <person name="Cantarel B.L."/>
            <person name="Chiu R."/>
            <person name="Coutinho P.M."/>
            <person name="Feau N."/>
            <person name="Field M."/>
            <person name="Frey P."/>
            <person name="Gelhaye E."/>
            <person name="Goldberg J."/>
            <person name="Grabherr M.G."/>
            <person name="Kodira C.D."/>
            <person name="Kohler A."/>
            <person name="Kuees U."/>
            <person name="Lindquist E.A."/>
            <person name="Lucas S.M."/>
            <person name="Mago R."/>
            <person name="Mauceli E."/>
            <person name="Morin E."/>
            <person name="Murat C."/>
            <person name="Pangilinan J.L."/>
            <person name="Park R."/>
            <person name="Pearson M."/>
            <person name="Quesneville H."/>
            <person name="Rouhier N."/>
            <person name="Sakthikumar S."/>
            <person name="Salamov A.A."/>
            <person name="Schmutz J."/>
            <person name="Selles B."/>
            <person name="Shapiro H."/>
            <person name="Tanguay P."/>
            <person name="Tuskan G.A."/>
            <person name="Henrissat B."/>
            <person name="Van de Peer Y."/>
            <person name="Rouze P."/>
            <person name="Ellis J.G."/>
            <person name="Dodds P.N."/>
            <person name="Schein J.E."/>
            <person name="Zhong S."/>
            <person name="Hamelin R.C."/>
            <person name="Grigoriev I.V."/>
            <person name="Szabo L.J."/>
            <person name="Martin F."/>
        </authorList>
    </citation>
    <scope>NUCLEOTIDE SEQUENCE [LARGE SCALE GENOMIC DNA]</scope>
    <source>
        <strain evidence="4">98AG31 / pathotype 3-4-7</strain>
    </source>
</reference>
<dbReference type="InParanoid" id="F4RCD8"/>
<proteinExistence type="predicted"/>
<dbReference type="HOGENOM" id="CLU_1267144_0_0_1"/>
<accession>F4RCD8</accession>
<evidence type="ECO:0000256" key="1">
    <source>
        <dbReference type="SAM" id="MobiDB-lite"/>
    </source>
</evidence>
<evidence type="ECO:0000256" key="2">
    <source>
        <dbReference type="SAM" id="Phobius"/>
    </source>
</evidence>
<feature type="compositionally biased region" description="Polar residues" evidence="1">
    <location>
        <begin position="27"/>
        <end position="37"/>
    </location>
</feature>
<feature type="transmembrane region" description="Helical" evidence="2">
    <location>
        <begin position="72"/>
        <end position="94"/>
    </location>
</feature>
<feature type="region of interest" description="Disordered" evidence="1">
    <location>
        <begin position="1"/>
        <end position="37"/>
    </location>
</feature>
<name>F4RCD8_MELLP</name>
<dbReference type="EMBL" id="GL883096">
    <property type="protein sequence ID" value="EGG09711.1"/>
    <property type="molecule type" value="Genomic_DNA"/>
</dbReference>
<sequence>MTTLNKRSKDNSSAEAVQNSTEDKYMNETSGFTQPNSIPITFPDPSSALIPIIPGVPDEKQIPSSSHSIKTIGPLCLVTFAIFIPLSLAVIWLVRRKLKRDKTDILSRITSSSQPSLSIDTRESWETVVVDLPSLLDPPEPAVAGLGRLWARVTNRREPVISSTSSGWTGIEDSSLGPLEWYAKHSPPNQTAVYPRLISECEKDFLQSEERSRTWSLA</sequence>
<evidence type="ECO:0000313" key="3">
    <source>
        <dbReference type="EMBL" id="EGG09711.1"/>
    </source>
</evidence>
<organism evidence="4">
    <name type="scientific">Melampsora larici-populina (strain 98AG31 / pathotype 3-4-7)</name>
    <name type="common">Poplar leaf rust fungus</name>
    <dbReference type="NCBI Taxonomy" id="747676"/>
    <lineage>
        <taxon>Eukaryota</taxon>
        <taxon>Fungi</taxon>
        <taxon>Dikarya</taxon>
        <taxon>Basidiomycota</taxon>
        <taxon>Pucciniomycotina</taxon>
        <taxon>Pucciniomycetes</taxon>
        <taxon>Pucciniales</taxon>
        <taxon>Melampsoraceae</taxon>
        <taxon>Melampsora</taxon>
    </lineage>
</organism>
<evidence type="ECO:0000313" key="4">
    <source>
        <dbReference type="Proteomes" id="UP000001072"/>
    </source>
</evidence>
<dbReference type="KEGG" id="mlr:MELLADRAFT_60798"/>
<dbReference type="RefSeq" id="XP_007406765.1">
    <property type="nucleotide sequence ID" value="XM_007406703.1"/>
</dbReference>
<keyword evidence="2" id="KW-0472">Membrane</keyword>
<dbReference type="AlphaFoldDB" id="F4RCD8"/>
<keyword evidence="4" id="KW-1185">Reference proteome</keyword>